<feature type="transmembrane region" description="Helical" evidence="7">
    <location>
        <begin position="325"/>
        <end position="344"/>
    </location>
</feature>
<dbReference type="EMBL" id="FWPT01000022">
    <property type="protein sequence ID" value="SMA50959.1"/>
    <property type="molecule type" value="Genomic_DNA"/>
</dbReference>
<evidence type="ECO:0000256" key="5">
    <source>
        <dbReference type="ARBA" id="ARBA00022989"/>
    </source>
</evidence>
<gene>
    <name evidence="8" type="primary">ycaD</name>
    <name evidence="8" type="ORF">EHSB41UT_04780</name>
</gene>
<accession>A0A1X7AS75</accession>
<feature type="transmembrane region" description="Helical" evidence="7">
    <location>
        <begin position="67"/>
        <end position="87"/>
    </location>
</feature>
<dbReference type="Proteomes" id="UP000196573">
    <property type="component" value="Unassembled WGS sequence"/>
</dbReference>
<evidence type="ECO:0000256" key="4">
    <source>
        <dbReference type="ARBA" id="ARBA00022692"/>
    </source>
</evidence>
<evidence type="ECO:0000256" key="6">
    <source>
        <dbReference type="ARBA" id="ARBA00023136"/>
    </source>
</evidence>
<dbReference type="GO" id="GO:0022857">
    <property type="term" value="F:transmembrane transporter activity"/>
    <property type="evidence" value="ECO:0007669"/>
    <property type="project" value="InterPro"/>
</dbReference>
<dbReference type="Gene3D" id="1.20.1250.20">
    <property type="entry name" value="MFS general substrate transporter like domains"/>
    <property type="match status" value="2"/>
</dbReference>
<dbReference type="CDD" id="cd17477">
    <property type="entry name" value="MFS_YcaD_like"/>
    <property type="match status" value="1"/>
</dbReference>
<dbReference type="RefSeq" id="WP_087113403.1">
    <property type="nucleotide sequence ID" value="NZ_CBCSCN010000026.1"/>
</dbReference>
<feature type="transmembrane region" description="Helical" evidence="7">
    <location>
        <begin position="154"/>
        <end position="174"/>
    </location>
</feature>
<feature type="transmembrane region" description="Helical" evidence="7">
    <location>
        <begin position="93"/>
        <end position="116"/>
    </location>
</feature>
<evidence type="ECO:0000256" key="1">
    <source>
        <dbReference type="ARBA" id="ARBA00004651"/>
    </source>
</evidence>
<proteinExistence type="predicted"/>
<feature type="transmembrane region" description="Helical" evidence="7">
    <location>
        <begin position="350"/>
        <end position="367"/>
    </location>
</feature>
<sequence>MKRFVSPLLGLSIFSVASGYLITLIPLRINEANASQVMAGYLGGIYYFGLLAGSFRAEKTVLRIGHIRSFAAFMALLCASTLSLALLDSMYAWLILRFLNGIAIAGIFVVVESWLLCESDQSNRGRILAFYMVSLYGSNAIGQLLVGTYPADSLLPFVLIGAIFSLSILPPAMTKLPTPELADSSSLSLRELARLTPSGLIGCVSGGMILGALYSLLPILLLKQSGDQKTVGQLMAIVMVGGMLLQYPVGLFSDIVDRRKVLVVISLAGASCCFAFATLSSSPWLDIVLLFLIGGTTFTVYPIAISHGCDHLRPEKIVAGTQGLLLGYSAGACIGPILGGYFMHQMSSGLMIYFTVMMGATGLFFLARIPFRPIIYSSDEQPFVPVPRTSPVIAQIDPRSEVDLEDTDDNATSV</sequence>
<keyword evidence="6 7" id="KW-0472">Membrane</keyword>
<keyword evidence="9" id="KW-1185">Reference proteome</keyword>
<feature type="transmembrane region" description="Helical" evidence="7">
    <location>
        <begin position="195"/>
        <end position="219"/>
    </location>
</feature>
<dbReference type="InterPro" id="IPR011701">
    <property type="entry name" value="MFS"/>
</dbReference>
<evidence type="ECO:0000313" key="9">
    <source>
        <dbReference type="Proteomes" id="UP000196573"/>
    </source>
</evidence>
<keyword evidence="4 7" id="KW-0812">Transmembrane</keyword>
<dbReference type="InterPro" id="IPR047200">
    <property type="entry name" value="MFS_YcaD-like"/>
</dbReference>
<dbReference type="Pfam" id="PF07690">
    <property type="entry name" value="MFS_1"/>
    <property type="match status" value="1"/>
</dbReference>
<evidence type="ECO:0000256" key="3">
    <source>
        <dbReference type="ARBA" id="ARBA00022475"/>
    </source>
</evidence>
<dbReference type="AlphaFoldDB" id="A0A1X7AS75"/>
<comment type="subcellular location">
    <subcellularLocation>
        <location evidence="1">Cell membrane</location>
        <topology evidence="1">Multi-pass membrane protein</topology>
    </subcellularLocation>
</comment>
<keyword evidence="3" id="KW-1003">Cell membrane</keyword>
<name>A0A1X7AS75_9GAMM</name>
<evidence type="ECO:0000256" key="7">
    <source>
        <dbReference type="SAM" id="Phobius"/>
    </source>
</evidence>
<organism evidence="8 9">
    <name type="scientific">Parendozoicomonas haliclonae</name>
    <dbReference type="NCBI Taxonomy" id="1960125"/>
    <lineage>
        <taxon>Bacteria</taxon>
        <taxon>Pseudomonadati</taxon>
        <taxon>Pseudomonadota</taxon>
        <taxon>Gammaproteobacteria</taxon>
        <taxon>Oceanospirillales</taxon>
        <taxon>Endozoicomonadaceae</taxon>
        <taxon>Parendozoicomonas</taxon>
    </lineage>
</organism>
<feature type="transmembrane region" description="Helical" evidence="7">
    <location>
        <begin position="231"/>
        <end position="249"/>
    </location>
</feature>
<dbReference type="PANTHER" id="PTHR23521">
    <property type="entry name" value="TRANSPORTER MFS SUPERFAMILY"/>
    <property type="match status" value="1"/>
</dbReference>
<dbReference type="SUPFAM" id="SSF103473">
    <property type="entry name" value="MFS general substrate transporter"/>
    <property type="match status" value="1"/>
</dbReference>
<reference evidence="8 9" key="1">
    <citation type="submission" date="2017-03" db="EMBL/GenBank/DDBJ databases">
        <authorList>
            <person name="Afonso C.L."/>
            <person name="Miller P.J."/>
            <person name="Scott M.A."/>
            <person name="Spackman E."/>
            <person name="Goraichik I."/>
            <person name="Dimitrov K.M."/>
            <person name="Suarez D.L."/>
            <person name="Swayne D.E."/>
        </authorList>
    </citation>
    <scope>NUCLEOTIDE SEQUENCE [LARGE SCALE GENOMIC DNA]</scope>
    <source>
        <strain evidence="8">SB41UT1</strain>
    </source>
</reference>
<feature type="transmembrane region" description="Helical" evidence="7">
    <location>
        <begin position="128"/>
        <end position="148"/>
    </location>
</feature>
<dbReference type="PANTHER" id="PTHR23521:SF2">
    <property type="entry name" value="TRANSPORTER MFS SUPERFAMILY"/>
    <property type="match status" value="1"/>
</dbReference>
<feature type="transmembrane region" description="Helical" evidence="7">
    <location>
        <begin position="35"/>
        <end position="55"/>
    </location>
</feature>
<evidence type="ECO:0000256" key="2">
    <source>
        <dbReference type="ARBA" id="ARBA00022448"/>
    </source>
</evidence>
<evidence type="ECO:0000313" key="8">
    <source>
        <dbReference type="EMBL" id="SMA50959.1"/>
    </source>
</evidence>
<feature type="transmembrane region" description="Helical" evidence="7">
    <location>
        <begin position="261"/>
        <end position="281"/>
    </location>
</feature>
<keyword evidence="5 7" id="KW-1133">Transmembrane helix</keyword>
<dbReference type="GO" id="GO:0005886">
    <property type="term" value="C:plasma membrane"/>
    <property type="evidence" value="ECO:0007669"/>
    <property type="project" value="UniProtKB-SubCell"/>
</dbReference>
<keyword evidence="2" id="KW-0813">Transport</keyword>
<protein>
    <submittedName>
        <fullName evidence="8">Putative MFS-type transporter YcaD</fullName>
    </submittedName>
</protein>
<feature type="transmembrane region" description="Helical" evidence="7">
    <location>
        <begin position="287"/>
        <end position="304"/>
    </location>
</feature>
<dbReference type="InterPro" id="IPR036259">
    <property type="entry name" value="MFS_trans_sf"/>
</dbReference>